<dbReference type="Proteomes" id="UP000435112">
    <property type="component" value="Unassembled WGS sequence"/>
</dbReference>
<comment type="caution">
    <text evidence="1">The sequence shown here is derived from an EMBL/GenBank/DDBJ whole genome shotgun (WGS) entry which is preliminary data.</text>
</comment>
<evidence type="ECO:0000313" key="1">
    <source>
        <dbReference type="EMBL" id="KAE8995986.1"/>
    </source>
</evidence>
<evidence type="ECO:0000313" key="2">
    <source>
        <dbReference type="EMBL" id="KAE9287828.1"/>
    </source>
</evidence>
<dbReference type="EMBL" id="QXFT01003237">
    <property type="protein sequence ID" value="KAE9287828.1"/>
    <property type="molecule type" value="Genomic_DNA"/>
</dbReference>
<name>A0A6A3JLD6_9STRA</name>
<sequence>MATTTFVLRCDPQRHKDYINRSPAVAQLDWSCNCNCKYESLPGLPGLAGENNTRED</sequence>
<dbReference type="Proteomes" id="UP000434957">
    <property type="component" value="Unassembled WGS sequence"/>
</dbReference>
<dbReference type="AlphaFoldDB" id="A0A6A3JLD6"/>
<protein>
    <submittedName>
        <fullName evidence="1">Uncharacterized protein</fullName>
    </submittedName>
</protein>
<reference evidence="1 4" key="1">
    <citation type="submission" date="2018-09" db="EMBL/GenBank/DDBJ databases">
        <title>Genomic investigation of the strawberry pathogen Phytophthora fragariae indicates pathogenicity is determined by transcriptional variation in three key races.</title>
        <authorList>
            <person name="Adams T.M."/>
            <person name="Armitage A.D."/>
            <person name="Sobczyk M.K."/>
            <person name="Bates H.J."/>
            <person name="Dunwell J.M."/>
            <person name="Nellist C.F."/>
            <person name="Harrison R.J."/>
        </authorList>
    </citation>
    <scope>NUCLEOTIDE SEQUENCE [LARGE SCALE GENOMIC DNA]</scope>
    <source>
        <strain evidence="1 4">SCRP324</strain>
        <strain evidence="2 3">SCRP333</strain>
    </source>
</reference>
<keyword evidence="3" id="KW-1185">Reference proteome</keyword>
<accession>A0A6A3JLD6</accession>
<evidence type="ECO:0000313" key="4">
    <source>
        <dbReference type="Proteomes" id="UP000435112"/>
    </source>
</evidence>
<dbReference type="EMBL" id="QXFU01001761">
    <property type="protein sequence ID" value="KAE8995986.1"/>
    <property type="molecule type" value="Genomic_DNA"/>
</dbReference>
<gene>
    <name evidence="1" type="ORF">PR002_g19457</name>
    <name evidence="2" type="ORF">PR003_g25958</name>
</gene>
<evidence type="ECO:0000313" key="3">
    <source>
        <dbReference type="Proteomes" id="UP000434957"/>
    </source>
</evidence>
<organism evidence="1 4">
    <name type="scientific">Phytophthora rubi</name>
    <dbReference type="NCBI Taxonomy" id="129364"/>
    <lineage>
        <taxon>Eukaryota</taxon>
        <taxon>Sar</taxon>
        <taxon>Stramenopiles</taxon>
        <taxon>Oomycota</taxon>
        <taxon>Peronosporomycetes</taxon>
        <taxon>Peronosporales</taxon>
        <taxon>Peronosporaceae</taxon>
        <taxon>Phytophthora</taxon>
    </lineage>
</organism>
<proteinExistence type="predicted"/>